<organism evidence="1 2">
    <name type="scientific">Clostridium simiarum</name>
    <dbReference type="NCBI Taxonomy" id="2841506"/>
    <lineage>
        <taxon>Bacteria</taxon>
        <taxon>Bacillati</taxon>
        <taxon>Bacillota</taxon>
        <taxon>Clostridia</taxon>
        <taxon>Eubacteriales</taxon>
        <taxon>Clostridiaceae</taxon>
        <taxon>Clostridium</taxon>
    </lineage>
</organism>
<dbReference type="Proteomes" id="UP000736583">
    <property type="component" value="Unassembled WGS sequence"/>
</dbReference>
<reference evidence="1 2" key="1">
    <citation type="submission" date="2021-06" db="EMBL/GenBank/DDBJ databases">
        <authorList>
            <person name="Sun Q."/>
            <person name="Li D."/>
        </authorList>
    </citation>
    <scope>NUCLEOTIDE SEQUENCE [LARGE SCALE GENOMIC DNA]</scope>
    <source>
        <strain evidence="1 2">MSJ-4</strain>
    </source>
</reference>
<keyword evidence="2" id="KW-1185">Reference proteome</keyword>
<protein>
    <recommendedName>
        <fullName evidence="3">Bacteriocin, CLI_3235 family</fullName>
    </recommendedName>
</protein>
<gene>
    <name evidence="1" type="ORF">KQI89_07030</name>
</gene>
<proteinExistence type="predicted"/>
<name>A0ABS6EZU9_9CLOT</name>
<evidence type="ECO:0000313" key="2">
    <source>
        <dbReference type="Proteomes" id="UP000736583"/>
    </source>
</evidence>
<dbReference type="EMBL" id="JAHLQL010000001">
    <property type="protein sequence ID" value="MBU5591513.1"/>
    <property type="molecule type" value="Genomic_DNA"/>
</dbReference>
<sequence>MKKLTKKSNFKKENLESYNIYAGCGCECSSYCKKNDGQSSYRNFKSLEGSNSFRE</sequence>
<evidence type="ECO:0000313" key="1">
    <source>
        <dbReference type="EMBL" id="MBU5591513.1"/>
    </source>
</evidence>
<comment type="caution">
    <text evidence="1">The sequence shown here is derived from an EMBL/GenBank/DDBJ whole genome shotgun (WGS) entry which is preliminary data.</text>
</comment>
<evidence type="ECO:0008006" key="3">
    <source>
        <dbReference type="Google" id="ProtNLM"/>
    </source>
</evidence>
<accession>A0ABS6EZU9</accession>
<dbReference type="RefSeq" id="WP_187117395.1">
    <property type="nucleotide sequence ID" value="NZ_JAHLQL010000001.1"/>
</dbReference>